<evidence type="ECO:0000313" key="3">
    <source>
        <dbReference type="Proteomes" id="UP000185604"/>
    </source>
</evidence>
<evidence type="ECO:0000313" key="4">
    <source>
        <dbReference type="Proteomes" id="UP000429980"/>
    </source>
</evidence>
<name>A0A6I7TW94_9BACI</name>
<organism evidence="1 3">
    <name type="scientific">Bacillus paralicheniformis</name>
    <dbReference type="NCBI Taxonomy" id="1648923"/>
    <lineage>
        <taxon>Bacteria</taxon>
        <taxon>Bacillati</taxon>
        <taxon>Bacillota</taxon>
        <taxon>Bacilli</taxon>
        <taxon>Bacillales</taxon>
        <taxon>Bacillaceae</taxon>
        <taxon>Bacillus</taxon>
    </lineage>
</organism>
<evidence type="ECO:0000313" key="2">
    <source>
        <dbReference type="EMBL" id="TWL35805.1"/>
    </source>
</evidence>
<evidence type="ECO:0000313" key="1">
    <source>
        <dbReference type="EMBL" id="OLF98742.1"/>
    </source>
</evidence>
<comment type="caution">
    <text evidence="1">The sequence shown here is derived from an EMBL/GenBank/DDBJ whole genome shotgun (WGS) entry which is preliminary data.</text>
</comment>
<keyword evidence="4" id="KW-1185">Reference proteome</keyword>
<proteinExistence type="predicted"/>
<reference evidence="1 3" key="1">
    <citation type="journal article" date="2016" name="Front. Microbiol.">
        <title>High-Level Heat Resistance of Spores of Bacillus amyloliquefaciens and Bacillus licheniformis Results from the Presence of a spoVA Operon in a Tn1546 Transposon.</title>
        <authorList>
            <person name="Berendsen E.M."/>
            <person name="Koning R.A."/>
            <person name="Boekhorst J."/>
            <person name="de Jong A."/>
            <person name="Kuipers O.P."/>
            <person name="Wells-Bennik M.H."/>
        </authorList>
    </citation>
    <scope>NUCLEOTIDE SEQUENCE [LARGE SCALE GENOMIC DNA]</scope>
    <source>
        <strain evidence="1 3">B4121</strain>
    </source>
</reference>
<gene>
    <name evidence="1" type="ORF">B4121_0269</name>
    <name evidence="2" type="ORF">CHCC15381_1739</name>
</gene>
<accession>A0A6I7TW94</accession>
<sequence>MIPSPSSILFILTNSQLGFNKNASSLFKESGRDKGLDISRKTQNLHALEEDAKGQNPSFFIYI</sequence>
<dbReference type="AlphaFoldDB" id="A0A6I7TW94"/>
<dbReference type="EMBL" id="LKPO01000001">
    <property type="protein sequence ID" value="OLF98742.1"/>
    <property type="molecule type" value="Genomic_DNA"/>
</dbReference>
<dbReference type="Proteomes" id="UP000429980">
    <property type="component" value="Unassembled WGS sequence"/>
</dbReference>
<protein>
    <submittedName>
        <fullName evidence="1">Uncharacterized protein</fullName>
    </submittedName>
</protein>
<reference evidence="2 4" key="2">
    <citation type="submission" date="2019-06" db="EMBL/GenBank/DDBJ databases">
        <title>Genome sequence analysis of &gt;100 Bacillus licheniformis strains suggests intrinsic resistance to this species.</title>
        <authorList>
            <person name="Wels M."/>
            <person name="Siezen R.J."/>
            <person name="Johansen E."/>
            <person name="Stuer-Lauridsen B."/>
            <person name="Bjerre K."/>
            <person name="Nielsen B.K.K."/>
        </authorList>
    </citation>
    <scope>NUCLEOTIDE SEQUENCE [LARGE SCALE GENOMIC DNA]</scope>
    <source>
        <strain evidence="2 4">BAC-15381</strain>
    </source>
</reference>
<dbReference type="Proteomes" id="UP000185604">
    <property type="component" value="Unassembled WGS sequence"/>
</dbReference>
<dbReference type="EMBL" id="NILF01000056">
    <property type="protein sequence ID" value="TWL35805.1"/>
    <property type="molecule type" value="Genomic_DNA"/>
</dbReference>